<feature type="region of interest" description="Disordered" evidence="1">
    <location>
        <begin position="1"/>
        <end position="23"/>
    </location>
</feature>
<evidence type="ECO:0000313" key="3">
    <source>
        <dbReference type="Proteomes" id="UP000696573"/>
    </source>
</evidence>
<accession>A0A9N9YRE3</accession>
<proteinExistence type="predicted"/>
<keyword evidence="3" id="KW-1185">Reference proteome</keyword>
<dbReference type="AlphaFoldDB" id="A0A9N9YRE3"/>
<dbReference type="Proteomes" id="UP000696573">
    <property type="component" value="Unassembled WGS sequence"/>
</dbReference>
<protein>
    <submittedName>
        <fullName evidence="2">Uncharacterized protein</fullName>
    </submittedName>
</protein>
<sequence length="144" mass="15176">MALQGGESGIMAAKPQPIPGTHGQLDSPKLQLHLGALARLWYVPTVLDGAASVSLWAESSICSAPLRAALHCNALCFGFATDDTRMHRLKPLKPSTDQSAPAIPPPPIHLIVGRWMSTANACCDTRSCGGRRTAKVLPARLSAS</sequence>
<gene>
    <name evidence="2" type="ORF">CRHIZ90672A_00009446</name>
</gene>
<comment type="caution">
    <text evidence="2">The sequence shown here is derived from an EMBL/GenBank/DDBJ whole genome shotgun (WGS) entry which is preliminary data.</text>
</comment>
<reference evidence="2" key="1">
    <citation type="submission" date="2021-10" db="EMBL/GenBank/DDBJ databases">
        <authorList>
            <person name="Piombo E."/>
        </authorList>
    </citation>
    <scope>NUCLEOTIDE SEQUENCE</scope>
</reference>
<evidence type="ECO:0000256" key="1">
    <source>
        <dbReference type="SAM" id="MobiDB-lite"/>
    </source>
</evidence>
<evidence type="ECO:0000313" key="2">
    <source>
        <dbReference type="EMBL" id="CAH0034811.1"/>
    </source>
</evidence>
<dbReference type="EMBL" id="CABFNQ020000750">
    <property type="protein sequence ID" value="CAH0034811.1"/>
    <property type="molecule type" value="Genomic_DNA"/>
</dbReference>
<organism evidence="2 3">
    <name type="scientific">Clonostachys rhizophaga</name>
    <dbReference type="NCBI Taxonomy" id="160324"/>
    <lineage>
        <taxon>Eukaryota</taxon>
        <taxon>Fungi</taxon>
        <taxon>Dikarya</taxon>
        <taxon>Ascomycota</taxon>
        <taxon>Pezizomycotina</taxon>
        <taxon>Sordariomycetes</taxon>
        <taxon>Hypocreomycetidae</taxon>
        <taxon>Hypocreales</taxon>
        <taxon>Bionectriaceae</taxon>
        <taxon>Clonostachys</taxon>
    </lineage>
</organism>
<name>A0A9N9YRE3_9HYPO</name>